<evidence type="ECO:0008006" key="6">
    <source>
        <dbReference type="Google" id="ProtNLM"/>
    </source>
</evidence>
<dbReference type="PANTHER" id="PTHR22906:SF21">
    <property type="entry name" value="SEMA DOMAIN-CONTAINING PROTEIN"/>
    <property type="match status" value="1"/>
</dbReference>
<comment type="caution">
    <text evidence="4">The sequence shown here is derived from an EMBL/GenBank/DDBJ whole genome shotgun (WGS) entry which is preliminary data.</text>
</comment>
<keyword evidence="5" id="KW-1185">Reference proteome</keyword>
<dbReference type="EMBL" id="BRXY01000418">
    <property type="protein sequence ID" value="GMH93705.1"/>
    <property type="molecule type" value="Genomic_DNA"/>
</dbReference>
<organism evidence="4 5">
    <name type="scientific">Triparma strigata</name>
    <dbReference type="NCBI Taxonomy" id="1606541"/>
    <lineage>
        <taxon>Eukaryota</taxon>
        <taxon>Sar</taxon>
        <taxon>Stramenopiles</taxon>
        <taxon>Ochrophyta</taxon>
        <taxon>Bolidophyceae</taxon>
        <taxon>Parmales</taxon>
        <taxon>Triparmaceae</taxon>
        <taxon>Triparma</taxon>
    </lineage>
</organism>
<name>A0A9W7BTA8_9STRA</name>
<keyword evidence="3" id="KW-1133">Transmembrane helix</keyword>
<dbReference type="Gene3D" id="2.20.100.10">
    <property type="entry name" value="Thrombospondin type-1 (TSP1) repeat"/>
    <property type="match status" value="1"/>
</dbReference>
<dbReference type="PROSITE" id="PS50092">
    <property type="entry name" value="TSP1"/>
    <property type="match status" value="1"/>
</dbReference>
<sequence>MFNKQLSGINKRMPNAAAKSMEIDDDSDKLHLTEAGRLSGFKLYHPERHVKLKIFTAICVVCGCIGAAFVAGATWASAEVGASQNAAEAKTIKAIRSSGSSGDFDDDVGYGGFCWKCSENSGTRGWSWWFGWGACPCHDGWKGACCDISMAAVDGGFGAWGAVGDCDAECGYGQATKTRQCDNPAPKNGGKPCLGAFTEAETCYLGPCADGGPLYSLVDLIEAESSVFSANVKFTVNDLWEKGICYIMESSDKISAAFYNSIGSSVMYEGVNFVRGFKWWGLGSVGDSFAGDKWKEAVTNEEINIVPYTAVTGFNYGYDFMNDFFTAEKSPSWEDDEGHDFAIGMLTSSLENADTTCLTHGLEPRFPFDHDLLMKAAWDGFTWFDYHELKYASNGDFGYHLVNQRAAEHGDTTDTLGLLMTETVFSVHLTYDSAKEEFELDLTDMEPYDPLPGYAAMGGKATFVFDNTYGKYGRLRTTSITYGGVTYTEADFAEDAKITNADGIEETVKEAEADSRWIGWRFAEKCIMSSLLGQTNLILHVKGLHLELAAAFQGVTISAFKSNVQHPLRRLLDQFTHRSVQATNGNFDLLFEHKAAEFSLAPLDYNQQLKMIDWYIKNKPLSMATLSMDKFAEERNMDQFSEKPADDANGRPSKFFWRWHYRAAKAQAMYVDMIECWVDANYAGDWNAVVNDAMIADWWAKMKQYLPSMQEAVDQHSEWISGGELTRESLTSVVSTIMTWVSHIHEDVGHSAAYVVYNPVHTPMMVPADGIGVPLNSFAFNTNAYRTFVFLERAKLLDDPADFWFSGAADRQCYTTMQDTYRAFGETDDAFSECGTTGFYSCVDAVETSVSS</sequence>
<evidence type="ECO:0000256" key="1">
    <source>
        <dbReference type="ARBA" id="ARBA00022737"/>
    </source>
</evidence>
<dbReference type="SUPFAM" id="SSF82895">
    <property type="entry name" value="TSP-1 type 1 repeat"/>
    <property type="match status" value="1"/>
</dbReference>
<dbReference type="AlphaFoldDB" id="A0A9W7BTA8"/>
<dbReference type="InterPro" id="IPR052065">
    <property type="entry name" value="Compl_asym_regulator"/>
</dbReference>
<dbReference type="FunFam" id="2.20.100.10:FF:000001">
    <property type="entry name" value="semaphorin-5A isoform X1"/>
    <property type="match status" value="1"/>
</dbReference>
<dbReference type="InterPro" id="IPR036383">
    <property type="entry name" value="TSP1_rpt_sf"/>
</dbReference>
<dbReference type="Pfam" id="PF00090">
    <property type="entry name" value="TSP_1"/>
    <property type="match status" value="1"/>
</dbReference>
<evidence type="ECO:0000256" key="3">
    <source>
        <dbReference type="SAM" id="Phobius"/>
    </source>
</evidence>
<reference evidence="5" key="1">
    <citation type="journal article" date="2023" name="Commun. Biol.">
        <title>Genome analysis of Parmales, the sister group of diatoms, reveals the evolutionary specialization of diatoms from phago-mixotrophs to photoautotrophs.</title>
        <authorList>
            <person name="Ban H."/>
            <person name="Sato S."/>
            <person name="Yoshikawa S."/>
            <person name="Yamada K."/>
            <person name="Nakamura Y."/>
            <person name="Ichinomiya M."/>
            <person name="Sato N."/>
            <person name="Blanc-Mathieu R."/>
            <person name="Endo H."/>
            <person name="Kuwata A."/>
            <person name="Ogata H."/>
        </authorList>
    </citation>
    <scope>NUCLEOTIDE SEQUENCE [LARGE SCALE GENOMIC DNA]</scope>
    <source>
        <strain evidence="5">NIES 3701</strain>
    </source>
</reference>
<keyword evidence="3" id="KW-0812">Transmembrane</keyword>
<evidence type="ECO:0000313" key="5">
    <source>
        <dbReference type="Proteomes" id="UP001165085"/>
    </source>
</evidence>
<dbReference type="OrthoDB" id="446173at2759"/>
<keyword evidence="2" id="KW-1015">Disulfide bond</keyword>
<evidence type="ECO:0000256" key="2">
    <source>
        <dbReference type="ARBA" id="ARBA00023157"/>
    </source>
</evidence>
<keyword evidence="3" id="KW-0472">Membrane</keyword>
<accession>A0A9W7BTA8</accession>
<gene>
    <name evidence="4" type="ORF">TrST_g6090</name>
</gene>
<keyword evidence="1" id="KW-0677">Repeat</keyword>
<protein>
    <recommendedName>
        <fullName evidence="6">Lipoxygenase domain-containing protein</fullName>
    </recommendedName>
</protein>
<evidence type="ECO:0000313" key="4">
    <source>
        <dbReference type="EMBL" id="GMH93705.1"/>
    </source>
</evidence>
<dbReference type="PANTHER" id="PTHR22906">
    <property type="entry name" value="PROPERDIN"/>
    <property type="match status" value="1"/>
</dbReference>
<dbReference type="InterPro" id="IPR000884">
    <property type="entry name" value="TSP1_rpt"/>
</dbReference>
<dbReference type="Gene3D" id="1.20.245.10">
    <property type="entry name" value="Lipoxygenase-1, Domain 5"/>
    <property type="match status" value="1"/>
</dbReference>
<proteinExistence type="predicted"/>
<dbReference type="SMART" id="SM00209">
    <property type="entry name" value="TSP1"/>
    <property type="match status" value="1"/>
</dbReference>
<feature type="transmembrane region" description="Helical" evidence="3">
    <location>
        <begin position="54"/>
        <end position="76"/>
    </location>
</feature>
<dbReference type="Proteomes" id="UP001165085">
    <property type="component" value="Unassembled WGS sequence"/>
</dbReference>